<evidence type="ECO:0000313" key="1">
    <source>
        <dbReference type="EMBL" id="KAL3963112.1"/>
    </source>
</evidence>
<comment type="caution">
    <text evidence="1">The sequence shown here is derived from an EMBL/GenBank/DDBJ whole genome shotgun (WGS) entry which is preliminary data.</text>
</comment>
<name>A0ACC4E3C1_PURLI</name>
<keyword evidence="2" id="KW-1185">Reference proteome</keyword>
<sequence>MPLPNATPMVPAAAKLMMPARPPASPSGSQGPRSQGPRAALDPARVSHRYRALVLATHPDQTPRRDHASAARSAPVARHAAPTAPPQPRAARLSPLQLGHLLPLVLHLLLRPPLAPGHPRRQLQRRPLHLPPQSPPPPVPSAAAAGAVPILAREPRKPSFGSRKVSLGAASAVSSSAPTGRRRGSSTTSIGSTASSNAVVTDAAAPPALPDYALAAAAKNP</sequence>
<reference evidence="1" key="1">
    <citation type="submission" date="2024-12" db="EMBL/GenBank/DDBJ databases">
        <title>Comparative genomics and development of molecular markers within Purpureocillium lilacinum and among Purpureocillium species.</title>
        <authorList>
            <person name="Yeh Z.-Y."/>
            <person name="Ni N.-T."/>
            <person name="Lo P.-H."/>
            <person name="Mushyakhwo K."/>
            <person name="Lin C.-F."/>
            <person name="Nai Y.-S."/>
        </authorList>
    </citation>
    <scope>NUCLEOTIDE SEQUENCE</scope>
    <source>
        <strain evidence="1">NCHU-NPUST-175</strain>
    </source>
</reference>
<accession>A0ACC4E3C1</accession>
<organism evidence="1 2">
    <name type="scientific">Purpureocillium lilacinum</name>
    <name type="common">Paecilomyces lilacinus</name>
    <dbReference type="NCBI Taxonomy" id="33203"/>
    <lineage>
        <taxon>Eukaryota</taxon>
        <taxon>Fungi</taxon>
        <taxon>Dikarya</taxon>
        <taxon>Ascomycota</taxon>
        <taxon>Pezizomycotina</taxon>
        <taxon>Sordariomycetes</taxon>
        <taxon>Hypocreomycetidae</taxon>
        <taxon>Hypocreales</taxon>
        <taxon>Ophiocordycipitaceae</taxon>
        <taxon>Purpureocillium</taxon>
    </lineage>
</organism>
<evidence type="ECO:0000313" key="2">
    <source>
        <dbReference type="Proteomes" id="UP001638806"/>
    </source>
</evidence>
<dbReference type="Proteomes" id="UP001638806">
    <property type="component" value="Unassembled WGS sequence"/>
</dbReference>
<gene>
    <name evidence="1" type="ORF">ACCO45_000116</name>
</gene>
<protein>
    <submittedName>
        <fullName evidence="1">Uncharacterized protein</fullName>
    </submittedName>
</protein>
<proteinExistence type="predicted"/>
<dbReference type="EMBL" id="JBGNUJ010000002">
    <property type="protein sequence ID" value="KAL3963112.1"/>
    <property type="molecule type" value="Genomic_DNA"/>
</dbReference>